<dbReference type="EMBL" id="MGGI01000012">
    <property type="protein sequence ID" value="OGM26661.1"/>
    <property type="molecule type" value="Genomic_DNA"/>
</dbReference>
<evidence type="ECO:0000313" key="3">
    <source>
        <dbReference type="Proteomes" id="UP000178851"/>
    </source>
</evidence>
<feature type="transmembrane region" description="Helical" evidence="1">
    <location>
        <begin position="21"/>
        <end position="54"/>
    </location>
</feature>
<dbReference type="PANTHER" id="PTHR36833">
    <property type="entry name" value="SLR0610 PROTEIN-RELATED"/>
    <property type="match status" value="1"/>
</dbReference>
<evidence type="ECO:0000313" key="2">
    <source>
        <dbReference type="EMBL" id="OGM26661.1"/>
    </source>
</evidence>
<accession>A0A1F7YH33</accession>
<dbReference type="PANTHER" id="PTHR36833:SF1">
    <property type="entry name" value="INTEGRAL MEMBRANE TRANSPORT PROTEIN"/>
    <property type="match status" value="1"/>
</dbReference>
<name>A0A1F7YH33_9BACT</name>
<sequence length="265" mass="30345">MTKVKRILYYLKIWWMMSKNSFISVLYTKIALTIFLVGKVLRFLFFLIFIYFLLKGTNNLAGYTLNQTIFFFLTFNFVDIVSQFLFREVYRFRPLLVSGDFDLVLMKPFNALFRVLMGGADVIDLITIPPLIFAVIYVGKLLNPNILNTVYYILLLINGLLIATAFHIAVLALGVITLEVDHTIMIYRDFVALGKFPVDIYREPVRSILTYLIPVGLMVTLPAKALIGLVSPVGVMLTFTFGIVTIFIAKRFWNYALKFYTSASS</sequence>
<evidence type="ECO:0008006" key="4">
    <source>
        <dbReference type="Google" id="ProtNLM"/>
    </source>
</evidence>
<evidence type="ECO:0000256" key="1">
    <source>
        <dbReference type="SAM" id="Phobius"/>
    </source>
</evidence>
<dbReference type="AlphaFoldDB" id="A0A1F7YH33"/>
<feature type="transmembrane region" description="Helical" evidence="1">
    <location>
        <begin position="150"/>
        <end position="178"/>
    </location>
</feature>
<keyword evidence="1" id="KW-1133">Transmembrane helix</keyword>
<feature type="transmembrane region" description="Helical" evidence="1">
    <location>
        <begin position="233"/>
        <end position="253"/>
    </location>
</feature>
<organism evidence="2 3">
    <name type="scientific">Candidatus Woesebacteria bacterium RIFCSPHIGHO2_01_FULL_39_28</name>
    <dbReference type="NCBI Taxonomy" id="1802496"/>
    <lineage>
        <taxon>Bacteria</taxon>
        <taxon>Candidatus Woeseibacteriota</taxon>
    </lineage>
</organism>
<feature type="transmembrane region" description="Helical" evidence="1">
    <location>
        <begin position="69"/>
        <end position="90"/>
    </location>
</feature>
<reference evidence="2 3" key="1">
    <citation type="journal article" date="2016" name="Nat. Commun.">
        <title>Thousands of microbial genomes shed light on interconnected biogeochemical processes in an aquifer system.</title>
        <authorList>
            <person name="Anantharaman K."/>
            <person name="Brown C.T."/>
            <person name="Hug L.A."/>
            <person name="Sharon I."/>
            <person name="Castelle C.J."/>
            <person name="Probst A.J."/>
            <person name="Thomas B.C."/>
            <person name="Singh A."/>
            <person name="Wilkins M.J."/>
            <person name="Karaoz U."/>
            <person name="Brodie E.L."/>
            <person name="Williams K.H."/>
            <person name="Hubbard S.S."/>
            <person name="Banfield J.F."/>
        </authorList>
    </citation>
    <scope>NUCLEOTIDE SEQUENCE [LARGE SCALE GENOMIC DNA]</scope>
</reference>
<keyword evidence="1" id="KW-0472">Membrane</keyword>
<gene>
    <name evidence="2" type="ORF">A2627_01400</name>
</gene>
<feature type="transmembrane region" description="Helical" evidence="1">
    <location>
        <begin position="111"/>
        <end position="138"/>
    </location>
</feature>
<dbReference type="Proteomes" id="UP000178851">
    <property type="component" value="Unassembled WGS sequence"/>
</dbReference>
<keyword evidence="1" id="KW-0812">Transmembrane</keyword>
<comment type="caution">
    <text evidence="2">The sequence shown here is derived from an EMBL/GenBank/DDBJ whole genome shotgun (WGS) entry which is preliminary data.</text>
</comment>
<proteinExistence type="predicted"/>
<dbReference type="InterPro" id="IPR010390">
    <property type="entry name" value="ABC-2_transporter-like"/>
</dbReference>
<dbReference type="Pfam" id="PF06182">
    <property type="entry name" value="ABC2_membrane_6"/>
    <property type="match status" value="1"/>
</dbReference>
<protein>
    <recommendedName>
        <fullName evidence="4">ABC transporter permease</fullName>
    </recommendedName>
</protein>